<dbReference type="Proteomes" id="UP000321051">
    <property type="component" value="Unassembled WGS sequence"/>
</dbReference>
<dbReference type="EMBL" id="BJUN01000001">
    <property type="protein sequence ID" value="GEK57128.1"/>
    <property type="molecule type" value="Genomic_DNA"/>
</dbReference>
<dbReference type="Pfam" id="PF22768">
    <property type="entry name" value="SPP1_Dit"/>
    <property type="match status" value="1"/>
</dbReference>
<dbReference type="Gene3D" id="2.40.30.200">
    <property type="match status" value="1"/>
</dbReference>
<dbReference type="RefSeq" id="WP_094907755.1">
    <property type="nucleotide sequence ID" value="NZ_BJUN01000001.1"/>
</dbReference>
<proteinExistence type="predicted"/>
<feature type="domain" description="Siphovirus-type tail component RIFT-related" evidence="1">
    <location>
        <begin position="20"/>
        <end position="123"/>
    </location>
</feature>
<protein>
    <recommendedName>
        <fullName evidence="5">Phage tail protein</fullName>
    </recommendedName>
</protein>
<comment type="caution">
    <text evidence="3">The sequence shown here is derived from an EMBL/GenBank/DDBJ whole genome shotgun (WGS) entry which is preliminary data.</text>
</comment>
<dbReference type="Pfam" id="PF05709">
    <property type="entry name" value="Sipho_tail"/>
    <property type="match status" value="1"/>
</dbReference>
<dbReference type="InterPro" id="IPR008841">
    <property type="entry name" value="Siphovirus-type_tail_N"/>
</dbReference>
<dbReference type="OrthoDB" id="3078561at2"/>
<dbReference type="AlphaFoldDB" id="A0A510Y1D9"/>
<feature type="domain" description="Siphovirus-type tail component C-terminal" evidence="2">
    <location>
        <begin position="149"/>
        <end position="242"/>
    </location>
</feature>
<sequence length="243" mass="27098">MNGFTFDGVHSDDLGVIVNKKNVPMSPPVNGRTQTIDGFDGAWDYGVSYDPREIDLECTIFKTEKRTMKDNLRQIVKAFNPRKGAKKLVFDDEPDKCYFARLDAQVPLEQKGQMGTFTIELVCPERPHTYGTDERIGTFSNDLNTSHEGTHVAKPTLTITHNGGEGAVTLTRNDGNILELALSSSSPSGEYVIDCTEYTIQKNGEPAYQYVTGDYFEMDEGENSFVNSGNISQVKIAFRDTWI</sequence>
<evidence type="ECO:0000313" key="4">
    <source>
        <dbReference type="Proteomes" id="UP000321051"/>
    </source>
</evidence>
<gene>
    <name evidence="3" type="ORF">MHA01_00330</name>
</gene>
<dbReference type="InterPro" id="IPR054738">
    <property type="entry name" value="Siphovirus-type_tail_C"/>
</dbReference>
<dbReference type="InterPro" id="IPR006520">
    <property type="entry name" value="Dit_BPSPP_N"/>
</dbReference>
<accession>A0A510Y1D9</accession>
<dbReference type="NCBIfam" id="TIGR01633">
    <property type="entry name" value="phi3626_gp14_N"/>
    <property type="match status" value="1"/>
</dbReference>
<reference evidence="3 4" key="1">
    <citation type="submission" date="2019-07" db="EMBL/GenBank/DDBJ databases">
        <title>Whole genome shotgun sequence of Marinococcus halophilus NBRC 102359.</title>
        <authorList>
            <person name="Hosoyama A."/>
            <person name="Uohara A."/>
            <person name="Ohji S."/>
            <person name="Ichikawa N."/>
        </authorList>
    </citation>
    <scope>NUCLEOTIDE SEQUENCE [LARGE SCALE GENOMIC DNA]</scope>
    <source>
        <strain evidence="3 4">NBRC 102359</strain>
    </source>
</reference>
<evidence type="ECO:0000313" key="3">
    <source>
        <dbReference type="EMBL" id="GEK57128.1"/>
    </source>
</evidence>
<evidence type="ECO:0008006" key="5">
    <source>
        <dbReference type="Google" id="ProtNLM"/>
    </source>
</evidence>
<evidence type="ECO:0000259" key="1">
    <source>
        <dbReference type="Pfam" id="PF05709"/>
    </source>
</evidence>
<name>A0A510Y1D9_MARHA</name>
<organism evidence="3 4">
    <name type="scientific">Marinococcus halophilus</name>
    <dbReference type="NCBI Taxonomy" id="1371"/>
    <lineage>
        <taxon>Bacteria</taxon>
        <taxon>Bacillati</taxon>
        <taxon>Bacillota</taxon>
        <taxon>Bacilli</taxon>
        <taxon>Bacillales</taxon>
        <taxon>Bacillaceae</taxon>
        <taxon>Marinococcus</taxon>
    </lineage>
</organism>
<evidence type="ECO:0000259" key="2">
    <source>
        <dbReference type="Pfam" id="PF22768"/>
    </source>
</evidence>
<keyword evidence="4" id="KW-1185">Reference proteome</keyword>